<keyword evidence="1" id="KW-0347">Helicase</keyword>
<evidence type="ECO:0000313" key="1">
    <source>
        <dbReference type="EMBL" id="ETZ96822.1"/>
    </source>
</evidence>
<reference evidence="1 2" key="1">
    <citation type="submission" date="2013-12" db="EMBL/GenBank/DDBJ databases">
        <authorList>
            <person name="Brown-Elliot B."/>
            <person name="Wallace R."/>
            <person name="Lenaerts A."/>
            <person name="Ordway D."/>
            <person name="DeGroote M.A."/>
            <person name="Parker T."/>
            <person name="Sizemore C."/>
            <person name="Tallon L.J."/>
            <person name="Sadzewicz L.K."/>
            <person name="Sengamalay N."/>
            <person name="Fraser C.M."/>
            <person name="Hine E."/>
            <person name="Shefchek K.A."/>
            <person name="Das S.P."/>
            <person name="Tettelin H."/>
        </authorList>
    </citation>
    <scope>NUCLEOTIDE SEQUENCE [LARGE SCALE GENOMIC DNA]</scope>
    <source>
        <strain evidence="1 2">662</strain>
    </source>
</reference>
<dbReference type="EMBL" id="JAOA01000037">
    <property type="protein sequence ID" value="ETZ96822.1"/>
    <property type="molecule type" value="Genomic_DNA"/>
</dbReference>
<name>X7XRE4_MYCKA</name>
<sequence>MDELPLGQQADDPIEGAGSELVGAATFLCNCVLSRSMRR</sequence>
<proteinExistence type="predicted"/>
<dbReference type="AlphaFoldDB" id="X7XRE4"/>
<protein>
    <submittedName>
        <fullName evidence="1">ATP-dependent DNA helicase HelY domain protein</fullName>
    </submittedName>
</protein>
<keyword evidence="1" id="KW-0378">Hydrolase</keyword>
<dbReference type="PATRIC" id="fig|1299326.3.peg.6597"/>
<dbReference type="Proteomes" id="UP000020561">
    <property type="component" value="Unassembled WGS sequence"/>
</dbReference>
<evidence type="ECO:0000313" key="2">
    <source>
        <dbReference type="Proteomes" id="UP000020561"/>
    </source>
</evidence>
<comment type="caution">
    <text evidence="1">The sequence shown here is derived from an EMBL/GenBank/DDBJ whole genome shotgun (WGS) entry which is preliminary data.</text>
</comment>
<keyword evidence="1" id="KW-0547">Nucleotide-binding</keyword>
<organism evidence="1 2">
    <name type="scientific">Mycobacterium kansasii 662</name>
    <dbReference type="NCBI Taxonomy" id="1299326"/>
    <lineage>
        <taxon>Bacteria</taxon>
        <taxon>Bacillati</taxon>
        <taxon>Actinomycetota</taxon>
        <taxon>Actinomycetes</taxon>
        <taxon>Mycobacteriales</taxon>
        <taxon>Mycobacteriaceae</taxon>
        <taxon>Mycobacterium</taxon>
    </lineage>
</organism>
<dbReference type="GO" id="GO:0004386">
    <property type="term" value="F:helicase activity"/>
    <property type="evidence" value="ECO:0007669"/>
    <property type="project" value="UniProtKB-KW"/>
</dbReference>
<accession>X7XRE4</accession>
<gene>
    <name evidence="1" type="primary">helY</name>
    <name evidence="1" type="ORF">I545_6872</name>
</gene>
<keyword evidence="1" id="KW-0067">ATP-binding</keyword>